<keyword evidence="5" id="KW-0539">Nucleus</keyword>
<dbReference type="GO" id="GO:0051603">
    <property type="term" value="P:proteolysis involved in protein catabolic process"/>
    <property type="evidence" value="ECO:0007669"/>
    <property type="project" value="InterPro"/>
</dbReference>
<dbReference type="InterPro" id="IPR016050">
    <property type="entry name" value="Proteasome_bsu_CS"/>
</dbReference>
<dbReference type="STRING" id="1209962.L0PCX2"/>
<dbReference type="SUPFAM" id="SSF57850">
    <property type="entry name" value="RING/U-box"/>
    <property type="match status" value="1"/>
</dbReference>
<dbReference type="InterPro" id="IPR023333">
    <property type="entry name" value="Proteasome_suB-type"/>
</dbReference>
<keyword evidence="3" id="KW-0963">Cytoplasm</keyword>
<dbReference type="InterPro" id="IPR016295">
    <property type="entry name" value="Proteasome_beta4"/>
</dbReference>
<dbReference type="Gene3D" id="3.30.40.10">
    <property type="entry name" value="Zinc/RING finger domain, C3HC4 (zinc finger)"/>
    <property type="match status" value="1"/>
</dbReference>
<organism evidence="8">
    <name type="scientific">Pneumocystis jirovecii</name>
    <name type="common">Human pneumocystis pneumonia agent</name>
    <dbReference type="NCBI Taxonomy" id="42068"/>
    <lineage>
        <taxon>Eukaryota</taxon>
        <taxon>Fungi</taxon>
        <taxon>Dikarya</taxon>
        <taxon>Ascomycota</taxon>
        <taxon>Taphrinomycotina</taxon>
        <taxon>Pneumocystomycetes</taxon>
        <taxon>Pneumocystaceae</taxon>
        <taxon>Pneumocystis</taxon>
    </lineage>
</organism>
<dbReference type="InterPro" id="IPR013083">
    <property type="entry name" value="Znf_RING/FYVE/PHD"/>
</dbReference>
<dbReference type="CDD" id="cd03760">
    <property type="entry name" value="proteasome_beta_type_4"/>
    <property type="match status" value="1"/>
</dbReference>
<dbReference type="AlphaFoldDB" id="L0PCX2"/>
<evidence type="ECO:0000256" key="4">
    <source>
        <dbReference type="ARBA" id="ARBA00022942"/>
    </source>
</evidence>
<protein>
    <recommendedName>
        <fullName evidence="9">RING-type domain-containing protein</fullName>
    </recommendedName>
</protein>
<evidence type="ECO:0000256" key="6">
    <source>
        <dbReference type="SAM" id="MobiDB-lite"/>
    </source>
</evidence>
<dbReference type="PROSITE" id="PS51476">
    <property type="entry name" value="PROTEASOME_BETA_2"/>
    <property type="match status" value="1"/>
</dbReference>
<comment type="caution">
    <text evidence="7">The sequence shown here is derived from an EMBL/GenBank/DDBJ whole genome shotgun (WGS) entry which is preliminary data.</text>
</comment>
<evidence type="ECO:0000256" key="1">
    <source>
        <dbReference type="ARBA" id="ARBA00004123"/>
    </source>
</evidence>
<accession>L0PCX2</accession>
<dbReference type="GO" id="GO:0005634">
    <property type="term" value="C:nucleus"/>
    <property type="evidence" value="ECO:0007669"/>
    <property type="project" value="UniProtKB-SubCell"/>
</dbReference>
<dbReference type="GO" id="GO:0019774">
    <property type="term" value="C:proteasome core complex, beta-subunit complex"/>
    <property type="evidence" value="ECO:0007669"/>
    <property type="project" value="UniProtKB-ARBA"/>
</dbReference>
<name>L0PCX2_PNEJI</name>
<evidence type="ECO:0000256" key="2">
    <source>
        <dbReference type="ARBA" id="ARBA00004496"/>
    </source>
</evidence>
<feature type="compositionally biased region" description="Basic and acidic residues" evidence="6">
    <location>
        <begin position="173"/>
        <end position="186"/>
    </location>
</feature>
<dbReference type="VEuPathDB" id="FungiDB:PNEJI1_001300"/>
<evidence type="ECO:0000313" key="8">
    <source>
        <dbReference type="Proteomes" id="UP000010422"/>
    </source>
</evidence>
<dbReference type="Gene3D" id="3.60.20.10">
    <property type="entry name" value="Glutamine Phosphoribosylpyrophosphate, subunit 1, domain 1"/>
    <property type="match status" value="1"/>
</dbReference>
<feature type="region of interest" description="Disordered" evidence="6">
    <location>
        <begin position="173"/>
        <end position="195"/>
    </location>
</feature>
<evidence type="ECO:0000313" key="7">
    <source>
        <dbReference type="EMBL" id="CCJ29470.1"/>
    </source>
</evidence>
<proteinExistence type="predicted"/>
<evidence type="ECO:0000256" key="3">
    <source>
        <dbReference type="ARBA" id="ARBA00022490"/>
    </source>
</evidence>
<reference evidence="7 8" key="1">
    <citation type="journal article" date="2012" name="MBio">
        <title>De novo assembly of the Pneumocystis jirovecii genome from a single bronchoalveolar lavage fluid specimen from a patient.</title>
        <authorList>
            <person name="Cisse O.H."/>
            <person name="Pagni M."/>
            <person name="Hauser P.M."/>
        </authorList>
    </citation>
    <scope>NUCLEOTIDE SEQUENCE [LARGE SCALE GENOMIC DNA]</scope>
    <source>
        <strain evidence="7 8">SE8</strain>
    </source>
</reference>
<evidence type="ECO:0008006" key="9">
    <source>
        <dbReference type="Google" id="ProtNLM"/>
    </source>
</evidence>
<sequence length="640" mass="72160">MTMTTTMEPDMAMLKRSLTCEICAELFASPFMLFCGHCILDWLLHKRTCPTCRQSICQRPALAYFVWNVQEMVEVFVRRMEAQDPDGEGYAARIHQQEQRQRMENNKESLFYDLFSETSGFAGVLRDREDGVMRCIQCYWEIEGPACTHCGFQFSDENFGSLDDFSDRHAVLESHGHPDSLDHDSISSEQDDYDYDDPFIDDRPTDEIERYMSASGNSCSKNASQQTFSASYSDILGDDEFDGTDQDSFVQEQKQRLKRNRRRLNSTALRMQRFKDLPISIQSDESINTQGNISTLFDSGPVLISSSSVEKDSKRHVIHLLSNSSRKFQGSGPVNSDDNVSSDLSDNHVIMPLQIDQPVKKSSNKLRKHRRMINIPSSNEAMKNIDLSIKYNKQSSCFLNEQNNVNHTLKPILTGTSVLGLKFKDGVMLAADNLASYGSLARFDDLERLFFVGTTVVGVSGEISDFQYLKRLLESIKEKNYEDGHILCASHIYEYLSQVFYGRRTKMDPLLNSCVIGGLDPEGVSVCIPGTTCGQPGIFLGYADFLGVTYSAPCVATGYGAYMAIPLLRKATEDGRDALLSQEDARKVIDDCMRVLYCRDARSLNKFSVATITRKGVTFDTNQTVDTRWNFAEKIQGYGA</sequence>
<dbReference type="SUPFAM" id="SSF56235">
    <property type="entry name" value="N-terminal nucleophile aminohydrolases (Ntn hydrolases)"/>
    <property type="match status" value="1"/>
</dbReference>
<keyword evidence="4" id="KW-0647">Proteasome</keyword>
<dbReference type="EMBL" id="CAKM01000186">
    <property type="protein sequence ID" value="CCJ29470.1"/>
    <property type="molecule type" value="Genomic_DNA"/>
</dbReference>
<dbReference type="InterPro" id="IPR001353">
    <property type="entry name" value="Proteasome_sua/b"/>
</dbReference>
<evidence type="ECO:0000256" key="5">
    <source>
        <dbReference type="ARBA" id="ARBA00023242"/>
    </source>
</evidence>
<dbReference type="PROSITE" id="PS00854">
    <property type="entry name" value="PROTEASOME_BETA_1"/>
    <property type="match status" value="1"/>
</dbReference>
<gene>
    <name evidence="7" type="ORF">PNEJI1_001300</name>
</gene>
<dbReference type="GO" id="GO:0005737">
    <property type="term" value="C:cytoplasm"/>
    <property type="evidence" value="ECO:0007669"/>
    <property type="project" value="UniProtKB-SubCell"/>
</dbReference>
<dbReference type="Proteomes" id="UP000010422">
    <property type="component" value="Unassembled WGS sequence"/>
</dbReference>
<dbReference type="Pfam" id="PF00227">
    <property type="entry name" value="Proteasome"/>
    <property type="match status" value="1"/>
</dbReference>
<dbReference type="InParanoid" id="L0PCX2"/>
<dbReference type="PANTHER" id="PTHR32194">
    <property type="entry name" value="METALLOPROTEASE TLDD"/>
    <property type="match status" value="1"/>
</dbReference>
<dbReference type="InterPro" id="IPR029055">
    <property type="entry name" value="Ntn_hydrolases_N"/>
</dbReference>
<dbReference type="PANTHER" id="PTHR32194:SF6">
    <property type="entry name" value="PROTEASOME SUBUNIT BETA"/>
    <property type="match status" value="1"/>
</dbReference>
<comment type="subcellular location">
    <subcellularLocation>
        <location evidence="2">Cytoplasm</location>
    </subcellularLocation>
    <subcellularLocation>
        <location evidence="1">Nucleus</location>
    </subcellularLocation>
</comment>